<keyword evidence="1" id="KW-0175">Coiled coil</keyword>
<feature type="region of interest" description="Disordered" evidence="2">
    <location>
        <begin position="114"/>
        <end position="141"/>
    </location>
</feature>
<sequence>MAQMSQGDGIEIDQFEGVDQTFLELLTRLETIEKQKKELTEKNFSLENKINKIVDKLDSVLERQTLLEKCILDTNKQFEFIVKQITTQRNPTLPPEPAQPPTRKQTTFAEIIKTGPTHPSKPTTFPLPNKPPKAEKPTLPNRFKKFGNPLEIINAINGALLKVNAKTDNTPVQIKAVTRFSSGDLRLLTRTKTEAKWLLINRNTWAHLADPNRIPHPSTLFPHSLRCRRRKNCKQTPQTEQIGQIPNP</sequence>
<comment type="caution">
    <text evidence="3">The sequence shown here is derived from an EMBL/GenBank/DDBJ whole genome shotgun (WGS) entry which is preliminary data.</text>
</comment>
<feature type="coiled-coil region" evidence="1">
    <location>
        <begin position="22"/>
        <end position="56"/>
    </location>
</feature>
<evidence type="ECO:0000256" key="2">
    <source>
        <dbReference type="SAM" id="MobiDB-lite"/>
    </source>
</evidence>
<keyword evidence="4" id="KW-1185">Reference proteome</keyword>
<dbReference type="EMBL" id="AVOT02029210">
    <property type="protein sequence ID" value="MBW0521962.1"/>
    <property type="molecule type" value="Genomic_DNA"/>
</dbReference>
<accession>A0A9Q3EL60</accession>
<evidence type="ECO:0000313" key="3">
    <source>
        <dbReference type="EMBL" id="MBW0521962.1"/>
    </source>
</evidence>
<gene>
    <name evidence="3" type="ORF">O181_061677</name>
</gene>
<protein>
    <submittedName>
        <fullName evidence="3">Uncharacterized protein</fullName>
    </submittedName>
</protein>
<evidence type="ECO:0000313" key="4">
    <source>
        <dbReference type="Proteomes" id="UP000765509"/>
    </source>
</evidence>
<proteinExistence type="predicted"/>
<reference evidence="3" key="1">
    <citation type="submission" date="2021-03" db="EMBL/GenBank/DDBJ databases">
        <title>Draft genome sequence of rust myrtle Austropuccinia psidii MF-1, a brazilian biotype.</title>
        <authorList>
            <person name="Quecine M.C."/>
            <person name="Pachon D.M.R."/>
            <person name="Bonatelli M.L."/>
            <person name="Correr F.H."/>
            <person name="Franceschini L.M."/>
            <person name="Leite T.F."/>
            <person name="Margarido G.R.A."/>
            <person name="Almeida C.A."/>
            <person name="Ferrarezi J.A."/>
            <person name="Labate C.A."/>
        </authorList>
    </citation>
    <scope>NUCLEOTIDE SEQUENCE</scope>
    <source>
        <strain evidence="3">MF-1</strain>
    </source>
</reference>
<evidence type="ECO:0000256" key="1">
    <source>
        <dbReference type="SAM" id="Coils"/>
    </source>
</evidence>
<dbReference type="AlphaFoldDB" id="A0A9Q3EL60"/>
<organism evidence="3 4">
    <name type="scientific">Austropuccinia psidii MF-1</name>
    <dbReference type="NCBI Taxonomy" id="1389203"/>
    <lineage>
        <taxon>Eukaryota</taxon>
        <taxon>Fungi</taxon>
        <taxon>Dikarya</taxon>
        <taxon>Basidiomycota</taxon>
        <taxon>Pucciniomycotina</taxon>
        <taxon>Pucciniomycetes</taxon>
        <taxon>Pucciniales</taxon>
        <taxon>Sphaerophragmiaceae</taxon>
        <taxon>Austropuccinia</taxon>
    </lineage>
</organism>
<name>A0A9Q3EL60_9BASI</name>
<dbReference type="Proteomes" id="UP000765509">
    <property type="component" value="Unassembled WGS sequence"/>
</dbReference>